<dbReference type="Proteomes" id="UP000603434">
    <property type="component" value="Unassembled WGS sequence"/>
</dbReference>
<dbReference type="AlphaFoldDB" id="A0A8J6NXN9"/>
<evidence type="ECO:0000256" key="5">
    <source>
        <dbReference type="ARBA" id="ARBA00022705"/>
    </source>
</evidence>
<evidence type="ECO:0000259" key="8">
    <source>
        <dbReference type="Pfam" id="PF09115"/>
    </source>
</evidence>
<organism evidence="9 10">
    <name type="scientific">Candidatus Desulfatibia profunda</name>
    <dbReference type="NCBI Taxonomy" id="2841695"/>
    <lineage>
        <taxon>Bacteria</taxon>
        <taxon>Pseudomonadati</taxon>
        <taxon>Thermodesulfobacteriota</taxon>
        <taxon>Desulfobacteria</taxon>
        <taxon>Desulfobacterales</taxon>
        <taxon>Desulfobacterales incertae sedis</taxon>
        <taxon>Candidatus Desulfatibia</taxon>
    </lineage>
</organism>
<dbReference type="InterPro" id="IPR027417">
    <property type="entry name" value="P-loop_NTPase"/>
</dbReference>
<dbReference type="Gene3D" id="3.40.50.300">
    <property type="entry name" value="P-loop containing nucleotide triphosphate hydrolases"/>
    <property type="match status" value="1"/>
</dbReference>
<name>A0A8J6NXN9_9BACT</name>
<dbReference type="Pfam" id="PF13177">
    <property type="entry name" value="DNA_pol3_delta2"/>
    <property type="match status" value="1"/>
</dbReference>
<dbReference type="GO" id="GO:0003677">
    <property type="term" value="F:DNA binding"/>
    <property type="evidence" value="ECO:0007669"/>
    <property type="project" value="InterPro"/>
</dbReference>
<evidence type="ECO:0000256" key="4">
    <source>
        <dbReference type="ARBA" id="ARBA00022695"/>
    </source>
</evidence>
<proteinExistence type="predicted"/>
<dbReference type="GO" id="GO:0008408">
    <property type="term" value="F:3'-5' exonuclease activity"/>
    <property type="evidence" value="ECO:0007669"/>
    <property type="project" value="InterPro"/>
</dbReference>
<keyword evidence="6" id="KW-0239">DNA-directed DNA polymerase</keyword>
<gene>
    <name evidence="9" type="primary">holB</name>
    <name evidence="9" type="ORF">H8E23_10350</name>
</gene>
<dbReference type="GO" id="GO:0006261">
    <property type="term" value="P:DNA-templated DNA replication"/>
    <property type="evidence" value="ECO:0007669"/>
    <property type="project" value="TreeGrafter"/>
</dbReference>
<evidence type="ECO:0000256" key="1">
    <source>
        <dbReference type="ARBA" id="ARBA00012417"/>
    </source>
</evidence>
<comment type="catalytic activity">
    <reaction evidence="7">
        <text>DNA(n) + a 2'-deoxyribonucleoside 5'-triphosphate = DNA(n+1) + diphosphate</text>
        <dbReference type="Rhea" id="RHEA:22508"/>
        <dbReference type="Rhea" id="RHEA-COMP:17339"/>
        <dbReference type="Rhea" id="RHEA-COMP:17340"/>
        <dbReference type="ChEBI" id="CHEBI:33019"/>
        <dbReference type="ChEBI" id="CHEBI:61560"/>
        <dbReference type="ChEBI" id="CHEBI:173112"/>
        <dbReference type="EC" id="2.7.7.7"/>
    </reaction>
</comment>
<dbReference type="InterPro" id="IPR050238">
    <property type="entry name" value="DNA_Rep/Repair_Clamp_Loader"/>
</dbReference>
<dbReference type="PANTHER" id="PTHR11669:SF8">
    <property type="entry name" value="DNA POLYMERASE III SUBUNIT DELTA"/>
    <property type="match status" value="1"/>
</dbReference>
<evidence type="ECO:0000256" key="6">
    <source>
        <dbReference type="ARBA" id="ARBA00022932"/>
    </source>
</evidence>
<feature type="domain" description="DNA polymerase III delta subunit C-terminal" evidence="8">
    <location>
        <begin position="225"/>
        <end position="334"/>
    </location>
</feature>
<comment type="caution">
    <text evidence="9">The sequence shown here is derived from an EMBL/GenBank/DDBJ whole genome shotgun (WGS) entry which is preliminary data.</text>
</comment>
<evidence type="ECO:0000256" key="7">
    <source>
        <dbReference type="ARBA" id="ARBA00049244"/>
    </source>
</evidence>
<sequence length="341" mass="37809">MGQQKPIRLLTTLLRNGTIPHALLLTGIDGIGKRSAAVALAMACNCLSPDSEHLFQDERSLRTTQNRLDRTDPCGGCRSCRKIQSGNHPDIIIVEPSGQFIRIGQIRALCHTLAMKPFEARCRVVIISDSQSMNPAAGNALLKMLEEPPDRTILILTARQSSDLLPTIVSRCQQIRFNPIPRENIVTMLVEKKRVHPDDAAILASMANGSFSKALAMIGSQNRANWIQHRNWLIDQVDALTSRPIGSLLAFAVTLSKKKEMLPESLELIKSYLRDLAICKYYPEKITNMDLKSRIQNVAEKMTTASLLSKIDAIQSAQRNIQANANLRLTLEVLVMGLAKN</sequence>
<dbReference type="EMBL" id="JACNJH010000151">
    <property type="protein sequence ID" value="MBC8361788.1"/>
    <property type="molecule type" value="Genomic_DNA"/>
</dbReference>
<accession>A0A8J6NXN9</accession>
<dbReference type="NCBIfam" id="TIGR00678">
    <property type="entry name" value="holB"/>
    <property type="match status" value="1"/>
</dbReference>
<protein>
    <recommendedName>
        <fullName evidence="2">DNA polymerase III subunit delta'</fullName>
        <ecNumber evidence="1">2.7.7.7</ecNumber>
    </recommendedName>
</protein>
<keyword evidence="3 9" id="KW-0808">Transferase</keyword>
<dbReference type="GO" id="GO:0009360">
    <property type="term" value="C:DNA polymerase III complex"/>
    <property type="evidence" value="ECO:0007669"/>
    <property type="project" value="InterPro"/>
</dbReference>
<evidence type="ECO:0000313" key="10">
    <source>
        <dbReference type="Proteomes" id="UP000603434"/>
    </source>
</evidence>
<dbReference type="SUPFAM" id="SSF52540">
    <property type="entry name" value="P-loop containing nucleoside triphosphate hydrolases"/>
    <property type="match status" value="1"/>
</dbReference>
<dbReference type="EC" id="2.7.7.7" evidence="1"/>
<reference evidence="9 10" key="1">
    <citation type="submission" date="2020-08" db="EMBL/GenBank/DDBJ databases">
        <title>Bridging the membrane lipid divide: bacteria of the FCB group superphylum have the potential to synthesize archaeal ether lipids.</title>
        <authorList>
            <person name="Villanueva L."/>
            <person name="Von Meijenfeldt F.A.B."/>
            <person name="Westbye A.B."/>
            <person name="Yadav S."/>
            <person name="Hopmans E.C."/>
            <person name="Dutilh B.E."/>
            <person name="Sinninghe Damste J.S."/>
        </authorList>
    </citation>
    <scope>NUCLEOTIDE SEQUENCE [LARGE SCALE GENOMIC DNA]</scope>
    <source>
        <strain evidence="9">NIOZ-UU30</strain>
    </source>
</reference>
<keyword evidence="5" id="KW-0235">DNA replication</keyword>
<dbReference type="InterPro" id="IPR015199">
    <property type="entry name" value="DNA_pol_III_delta_C"/>
</dbReference>
<dbReference type="Pfam" id="PF09115">
    <property type="entry name" value="DNApol3-delta_C"/>
    <property type="match status" value="1"/>
</dbReference>
<dbReference type="PANTHER" id="PTHR11669">
    <property type="entry name" value="REPLICATION FACTOR C / DNA POLYMERASE III GAMMA-TAU SUBUNIT"/>
    <property type="match status" value="1"/>
</dbReference>
<evidence type="ECO:0000313" key="9">
    <source>
        <dbReference type="EMBL" id="MBC8361788.1"/>
    </source>
</evidence>
<dbReference type="InterPro" id="IPR004622">
    <property type="entry name" value="DNA_pol_HolB"/>
</dbReference>
<dbReference type="GO" id="GO:0003887">
    <property type="term" value="F:DNA-directed DNA polymerase activity"/>
    <property type="evidence" value="ECO:0007669"/>
    <property type="project" value="UniProtKB-KW"/>
</dbReference>
<keyword evidence="4 9" id="KW-0548">Nucleotidyltransferase</keyword>
<evidence type="ECO:0000256" key="2">
    <source>
        <dbReference type="ARBA" id="ARBA00014363"/>
    </source>
</evidence>
<evidence type="ECO:0000256" key="3">
    <source>
        <dbReference type="ARBA" id="ARBA00022679"/>
    </source>
</evidence>